<dbReference type="GO" id="GO:0016787">
    <property type="term" value="F:hydrolase activity"/>
    <property type="evidence" value="ECO:0007669"/>
    <property type="project" value="UniProtKB-KW"/>
</dbReference>
<dbReference type="AlphaFoldDB" id="A0A8H8U4W2"/>
<proteinExistence type="inferred from homology"/>
<evidence type="ECO:0000256" key="2">
    <source>
        <dbReference type="ARBA" id="ARBA00022801"/>
    </source>
</evidence>
<comment type="similarity">
    <text evidence="1">Belongs to the isochorismatase family.</text>
</comment>
<name>A0A8H8U4W2_9HELO</name>
<dbReference type="PANTHER" id="PTHR43540">
    <property type="entry name" value="PEROXYUREIDOACRYLATE/UREIDOACRYLATE AMIDOHYDROLASE-RELATED"/>
    <property type="match status" value="1"/>
</dbReference>
<dbReference type="PANTHER" id="PTHR43540:SF1">
    <property type="entry name" value="ISOCHORISMATASE HYDROLASE"/>
    <property type="match status" value="1"/>
</dbReference>
<feature type="domain" description="Isochorismatase-like" evidence="3">
    <location>
        <begin position="4"/>
        <end position="176"/>
    </location>
</feature>
<sequence>MAETAFLVMDIQAGILSRMAPPPNYLQHLQKTITAARAHPSTKIIYITVAFRPGHPEVSSSNRIFSPAASANLFVSGAPETQIAAAIAPVEGDIVVEKKRVSAFTGSGLDVVLRGLGVKTLVLAGISTSGVVLATVVEAFDLDFGITVLKDLCLDEAPVHEVLMEHVFKKRAEVMMADEWLEKLKV</sequence>
<gene>
    <name evidence="4" type="primary">rutB_1</name>
    <name evidence="4" type="ORF">LSUB1_G008582</name>
</gene>
<dbReference type="Pfam" id="PF00857">
    <property type="entry name" value="Isochorismatase"/>
    <property type="match status" value="1"/>
</dbReference>
<dbReference type="SUPFAM" id="SSF52499">
    <property type="entry name" value="Isochorismatase-like hydrolases"/>
    <property type="match status" value="1"/>
</dbReference>
<dbReference type="EMBL" id="QGMJ01001333">
    <property type="protein sequence ID" value="TVY31695.1"/>
    <property type="molecule type" value="Genomic_DNA"/>
</dbReference>
<dbReference type="Gene3D" id="3.40.50.850">
    <property type="entry name" value="Isochorismatase-like"/>
    <property type="match status" value="1"/>
</dbReference>
<reference evidence="4 5" key="1">
    <citation type="submission" date="2018-05" db="EMBL/GenBank/DDBJ databases">
        <title>Genome sequencing and assembly of the regulated plant pathogen Lachnellula willkommii and related sister species for the development of diagnostic species identification markers.</title>
        <authorList>
            <person name="Giroux E."/>
            <person name="Bilodeau G."/>
        </authorList>
    </citation>
    <scope>NUCLEOTIDE SEQUENCE [LARGE SCALE GENOMIC DNA]</scope>
    <source>
        <strain evidence="4 5">CBS 197.66</strain>
    </source>
</reference>
<protein>
    <submittedName>
        <fullName evidence="4">Peroxyureidoacrylate/ureidoacrylate amidohydrolase</fullName>
    </submittedName>
</protein>
<evidence type="ECO:0000313" key="5">
    <source>
        <dbReference type="Proteomes" id="UP000462212"/>
    </source>
</evidence>
<dbReference type="OrthoDB" id="1739143at2759"/>
<keyword evidence="5" id="KW-1185">Reference proteome</keyword>
<evidence type="ECO:0000313" key="4">
    <source>
        <dbReference type="EMBL" id="TVY31695.1"/>
    </source>
</evidence>
<keyword evidence="2 4" id="KW-0378">Hydrolase</keyword>
<evidence type="ECO:0000259" key="3">
    <source>
        <dbReference type="Pfam" id="PF00857"/>
    </source>
</evidence>
<dbReference type="InterPro" id="IPR000868">
    <property type="entry name" value="Isochorismatase-like_dom"/>
</dbReference>
<dbReference type="InterPro" id="IPR050272">
    <property type="entry name" value="Isochorismatase-like_hydrls"/>
</dbReference>
<evidence type="ECO:0000256" key="1">
    <source>
        <dbReference type="ARBA" id="ARBA00006336"/>
    </source>
</evidence>
<accession>A0A8H8U4W2</accession>
<comment type="caution">
    <text evidence="4">The sequence shown here is derived from an EMBL/GenBank/DDBJ whole genome shotgun (WGS) entry which is preliminary data.</text>
</comment>
<dbReference type="Proteomes" id="UP000462212">
    <property type="component" value="Unassembled WGS sequence"/>
</dbReference>
<dbReference type="InterPro" id="IPR036380">
    <property type="entry name" value="Isochorismatase-like_sf"/>
</dbReference>
<organism evidence="4 5">
    <name type="scientific">Lachnellula subtilissima</name>
    <dbReference type="NCBI Taxonomy" id="602034"/>
    <lineage>
        <taxon>Eukaryota</taxon>
        <taxon>Fungi</taxon>
        <taxon>Dikarya</taxon>
        <taxon>Ascomycota</taxon>
        <taxon>Pezizomycotina</taxon>
        <taxon>Leotiomycetes</taxon>
        <taxon>Helotiales</taxon>
        <taxon>Lachnaceae</taxon>
        <taxon>Lachnellula</taxon>
    </lineage>
</organism>